<keyword evidence="6" id="KW-1185">Reference proteome</keyword>
<protein>
    <submittedName>
        <fullName evidence="5">ABC transporter ATP-binding protein</fullName>
    </submittedName>
</protein>
<feature type="signal peptide" evidence="3">
    <location>
        <begin position="1"/>
        <end position="22"/>
    </location>
</feature>
<dbReference type="InterPro" id="IPR051010">
    <property type="entry name" value="BCAA_transport"/>
</dbReference>
<dbReference type="InterPro" id="IPR028082">
    <property type="entry name" value="Peripla_BP_I"/>
</dbReference>
<evidence type="ECO:0000259" key="4">
    <source>
        <dbReference type="Pfam" id="PF13458"/>
    </source>
</evidence>
<evidence type="ECO:0000256" key="2">
    <source>
        <dbReference type="ARBA" id="ARBA00022729"/>
    </source>
</evidence>
<dbReference type="Gene3D" id="3.40.50.2300">
    <property type="match status" value="2"/>
</dbReference>
<keyword evidence="5" id="KW-0547">Nucleotide-binding</keyword>
<gene>
    <name evidence="5" type="ORF">GCM10011571_16380</name>
</gene>
<sequence length="420" mass="45687">MKRSKFVSISLLLLIVSLFVNACSPSDPRADSHKVRVGVAFPTSGNLAKIGQSCANGTQIAADMANARGKGPKIELAKVDVPTAVTGVHEVNRLILKEKLQLIVGTYASPISLAASGITERNHAVLWEVAATDPRLTRRGLKYVFRPNPDATMYGPATIQFLEEVVAPELGLKNGEMKMALIHEDGDYGEGVAASTKKAAKKAGIPIVEEVRYNAKATNDMSSAILRLKNAKPDIINMVQYNTDAQLFWKQAEQMDLNAKVFIGNGAGQSSDNFGQTFGDAANGVLDTSSAISINPRALSPEMRKIEEEFQKRYKKKFGVEPDLIARLAFSSAYILFHDVIPKAGGTDPDQIRKAALSLDKPIGSTLVGWGVKFDESGQNTRAAMSVMQWQGGELAVVYPEKFKKREPAMIPLPKWSERK</sequence>
<dbReference type="EMBL" id="BMHQ01000005">
    <property type="protein sequence ID" value="GGE15492.1"/>
    <property type="molecule type" value="Genomic_DNA"/>
</dbReference>
<dbReference type="GO" id="GO:0005524">
    <property type="term" value="F:ATP binding"/>
    <property type="evidence" value="ECO:0007669"/>
    <property type="project" value="UniProtKB-KW"/>
</dbReference>
<proteinExistence type="inferred from homology"/>
<name>A0A8J2VHQ9_9BACL</name>
<dbReference type="Proteomes" id="UP000625210">
    <property type="component" value="Unassembled WGS sequence"/>
</dbReference>
<dbReference type="PANTHER" id="PTHR30483">
    <property type="entry name" value="LEUCINE-SPECIFIC-BINDING PROTEIN"/>
    <property type="match status" value="1"/>
</dbReference>
<dbReference type="Pfam" id="PF13458">
    <property type="entry name" value="Peripla_BP_6"/>
    <property type="match status" value="1"/>
</dbReference>
<keyword evidence="2 3" id="KW-0732">Signal</keyword>
<evidence type="ECO:0000313" key="5">
    <source>
        <dbReference type="EMBL" id="GGE15492.1"/>
    </source>
</evidence>
<dbReference type="AlphaFoldDB" id="A0A8J2VHQ9"/>
<dbReference type="RefSeq" id="WP_188647408.1">
    <property type="nucleotide sequence ID" value="NZ_BMHQ01000005.1"/>
</dbReference>
<evidence type="ECO:0000313" key="6">
    <source>
        <dbReference type="Proteomes" id="UP000625210"/>
    </source>
</evidence>
<evidence type="ECO:0000256" key="3">
    <source>
        <dbReference type="SAM" id="SignalP"/>
    </source>
</evidence>
<organism evidence="5 6">
    <name type="scientific">Marinithermofilum abyssi</name>
    <dbReference type="NCBI Taxonomy" id="1571185"/>
    <lineage>
        <taxon>Bacteria</taxon>
        <taxon>Bacillati</taxon>
        <taxon>Bacillota</taxon>
        <taxon>Bacilli</taxon>
        <taxon>Bacillales</taxon>
        <taxon>Thermoactinomycetaceae</taxon>
        <taxon>Marinithermofilum</taxon>
    </lineage>
</organism>
<comment type="caution">
    <text evidence="5">The sequence shown here is derived from an EMBL/GenBank/DDBJ whole genome shotgun (WGS) entry which is preliminary data.</text>
</comment>
<accession>A0A8J2VHQ9</accession>
<dbReference type="InterPro" id="IPR028081">
    <property type="entry name" value="Leu-bd"/>
</dbReference>
<reference evidence="5" key="1">
    <citation type="journal article" date="2014" name="Int. J. Syst. Evol. Microbiol.">
        <title>Complete genome sequence of Corynebacterium casei LMG S-19264T (=DSM 44701T), isolated from a smear-ripened cheese.</title>
        <authorList>
            <consortium name="US DOE Joint Genome Institute (JGI-PGF)"/>
            <person name="Walter F."/>
            <person name="Albersmeier A."/>
            <person name="Kalinowski J."/>
            <person name="Ruckert C."/>
        </authorList>
    </citation>
    <scope>NUCLEOTIDE SEQUENCE</scope>
    <source>
        <strain evidence="5">CGMCC 1.15179</strain>
    </source>
</reference>
<evidence type="ECO:0000256" key="1">
    <source>
        <dbReference type="ARBA" id="ARBA00010062"/>
    </source>
</evidence>
<keyword evidence="5" id="KW-0067">ATP-binding</keyword>
<dbReference type="SUPFAM" id="SSF53822">
    <property type="entry name" value="Periplasmic binding protein-like I"/>
    <property type="match status" value="1"/>
</dbReference>
<dbReference type="CDD" id="cd06340">
    <property type="entry name" value="PBP1_ABC_ligand_binding-like"/>
    <property type="match status" value="1"/>
</dbReference>
<feature type="domain" description="Leucine-binding protein" evidence="4">
    <location>
        <begin position="34"/>
        <end position="393"/>
    </location>
</feature>
<reference evidence="5" key="2">
    <citation type="submission" date="2020-09" db="EMBL/GenBank/DDBJ databases">
        <authorList>
            <person name="Sun Q."/>
            <person name="Zhou Y."/>
        </authorList>
    </citation>
    <scope>NUCLEOTIDE SEQUENCE</scope>
    <source>
        <strain evidence="5">CGMCC 1.15179</strain>
    </source>
</reference>
<dbReference type="PANTHER" id="PTHR30483:SF6">
    <property type="entry name" value="PERIPLASMIC BINDING PROTEIN OF ABC TRANSPORTER FOR NATURAL AMINO ACIDS"/>
    <property type="match status" value="1"/>
</dbReference>
<comment type="similarity">
    <text evidence="1">Belongs to the leucine-binding protein family.</text>
</comment>
<feature type="chain" id="PRO_5035170846" evidence="3">
    <location>
        <begin position="23"/>
        <end position="420"/>
    </location>
</feature>